<evidence type="ECO:0000259" key="10">
    <source>
        <dbReference type="Pfam" id="PF01379"/>
    </source>
</evidence>
<keyword evidence="5 8" id="KW-0808">Transferase</keyword>
<feature type="domain" description="Porphobilinogen deaminase C-terminal" evidence="11">
    <location>
        <begin position="224"/>
        <end position="297"/>
    </location>
</feature>
<dbReference type="EMBL" id="WJIE01000016">
    <property type="protein sequence ID" value="MRG97202.1"/>
    <property type="molecule type" value="Genomic_DNA"/>
</dbReference>
<dbReference type="GO" id="GO:0004418">
    <property type="term" value="F:hydroxymethylbilane synthase activity"/>
    <property type="evidence" value="ECO:0007669"/>
    <property type="project" value="UniProtKB-UniRule"/>
</dbReference>
<evidence type="ECO:0000313" key="13">
    <source>
        <dbReference type="Proteomes" id="UP000440224"/>
    </source>
</evidence>
<comment type="subunit">
    <text evidence="4 8">Monomer.</text>
</comment>
<comment type="miscellaneous">
    <text evidence="8">The porphobilinogen subunits are added to the dipyrromethane group.</text>
</comment>
<dbReference type="EC" id="2.5.1.61" evidence="8"/>
<dbReference type="InterPro" id="IPR036803">
    <property type="entry name" value="Porphobilinogen_deaminase_C_sf"/>
</dbReference>
<dbReference type="AlphaFoldDB" id="A0A6N7PYC8"/>
<dbReference type="GO" id="GO:0006782">
    <property type="term" value="P:protoporphyrinogen IX biosynthetic process"/>
    <property type="evidence" value="ECO:0007669"/>
    <property type="project" value="UniProtKB-UniRule"/>
</dbReference>
<dbReference type="Proteomes" id="UP000440224">
    <property type="component" value="Unassembled WGS sequence"/>
</dbReference>
<reference evidence="12 13" key="1">
    <citation type="submission" date="2019-10" db="EMBL/GenBank/DDBJ databases">
        <title>A soil myxobacterium in the family Polyangiaceae.</title>
        <authorList>
            <person name="Li Y."/>
            <person name="Wang J."/>
        </authorList>
    </citation>
    <scope>NUCLEOTIDE SEQUENCE [LARGE SCALE GENOMIC DNA]</scope>
    <source>
        <strain evidence="12 13">DSM 14734</strain>
    </source>
</reference>
<evidence type="ECO:0000256" key="7">
    <source>
        <dbReference type="ARBA" id="ARBA00048169"/>
    </source>
</evidence>
<evidence type="ECO:0000256" key="4">
    <source>
        <dbReference type="ARBA" id="ARBA00011245"/>
    </source>
</evidence>
<feature type="modified residue" description="S-(dipyrrolylmethanemethyl)cysteine" evidence="8">
    <location>
        <position position="240"/>
    </location>
</feature>
<evidence type="ECO:0000256" key="9">
    <source>
        <dbReference type="SAM" id="SignalP"/>
    </source>
</evidence>
<feature type="chain" id="PRO_5026794033" description="Porphobilinogen deaminase" evidence="9">
    <location>
        <begin position="23"/>
        <end position="299"/>
    </location>
</feature>
<evidence type="ECO:0000256" key="2">
    <source>
        <dbReference type="ARBA" id="ARBA00004735"/>
    </source>
</evidence>
<dbReference type="InterPro" id="IPR000860">
    <property type="entry name" value="HemC"/>
</dbReference>
<evidence type="ECO:0000256" key="8">
    <source>
        <dbReference type="HAMAP-Rule" id="MF_00260"/>
    </source>
</evidence>
<comment type="similarity">
    <text evidence="3 8">Belongs to the HMBS family.</text>
</comment>
<dbReference type="InterPro" id="IPR022418">
    <property type="entry name" value="Porphobilinogen_deaminase_C"/>
</dbReference>
<feature type="domain" description="Porphobilinogen deaminase N-terminal" evidence="10">
    <location>
        <begin position="5"/>
        <end position="211"/>
    </location>
</feature>
<comment type="cofactor">
    <cofactor evidence="8">
        <name>dipyrromethane</name>
        <dbReference type="ChEBI" id="CHEBI:60342"/>
    </cofactor>
    <text evidence="8">Binds 1 dipyrromethane group covalently.</text>
</comment>
<organism evidence="12 13">
    <name type="scientific">Polyangium spumosum</name>
    <dbReference type="NCBI Taxonomy" id="889282"/>
    <lineage>
        <taxon>Bacteria</taxon>
        <taxon>Pseudomonadati</taxon>
        <taxon>Myxococcota</taxon>
        <taxon>Polyangia</taxon>
        <taxon>Polyangiales</taxon>
        <taxon>Polyangiaceae</taxon>
        <taxon>Polyangium</taxon>
    </lineage>
</organism>
<dbReference type="PRINTS" id="PR00151">
    <property type="entry name" value="PORPHBDMNASE"/>
</dbReference>
<dbReference type="PANTHER" id="PTHR11557:SF0">
    <property type="entry name" value="PORPHOBILINOGEN DEAMINASE"/>
    <property type="match status" value="1"/>
</dbReference>
<feature type="signal peptide" evidence="9">
    <location>
        <begin position="1"/>
        <end position="22"/>
    </location>
</feature>
<protein>
    <recommendedName>
        <fullName evidence="8">Porphobilinogen deaminase</fullName>
        <shortName evidence="8">PBG</shortName>
        <ecNumber evidence="8">2.5.1.61</ecNumber>
    </recommendedName>
    <alternativeName>
        <fullName evidence="8">Hydroxymethylbilane synthase</fullName>
        <shortName evidence="8">HMBS</shortName>
    </alternativeName>
    <alternativeName>
        <fullName evidence="8">Pre-uroporphyrinogen synthase</fullName>
    </alternativeName>
</protein>
<dbReference type="PROSITE" id="PS00533">
    <property type="entry name" value="PORPHOBILINOGEN_DEAM"/>
    <property type="match status" value="1"/>
</dbReference>
<dbReference type="RefSeq" id="WP_153823993.1">
    <property type="nucleotide sequence ID" value="NZ_WJIE01000016.1"/>
</dbReference>
<dbReference type="InterPro" id="IPR022417">
    <property type="entry name" value="Porphobilin_deaminase_N"/>
</dbReference>
<dbReference type="OrthoDB" id="9810298at2"/>
<evidence type="ECO:0000256" key="6">
    <source>
        <dbReference type="ARBA" id="ARBA00023244"/>
    </source>
</evidence>
<comment type="catalytic activity">
    <reaction evidence="7 8">
        <text>4 porphobilinogen + H2O = hydroxymethylbilane + 4 NH4(+)</text>
        <dbReference type="Rhea" id="RHEA:13185"/>
        <dbReference type="ChEBI" id="CHEBI:15377"/>
        <dbReference type="ChEBI" id="CHEBI:28938"/>
        <dbReference type="ChEBI" id="CHEBI:57845"/>
        <dbReference type="ChEBI" id="CHEBI:58126"/>
        <dbReference type="EC" id="2.5.1.61"/>
    </reaction>
</comment>
<evidence type="ECO:0000256" key="3">
    <source>
        <dbReference type="ARBA" id="ARBA00005638"/>
    </source>
</evidence>
<dbReference type="NCBIfam" id="TIGR00212">
    <property type="entry name" value="hemC"/>
    <property type="match status" value="1"/>
</dbReference>
<comment type="caution">
    <text evidence="12">The sequence shown here is derived from an EMBL/GenBank/DDBJ whole genome shotgun (WGS) entry which is preliminary data.</text>
</comment>
<evidence type="ECO:0000313" key="12">
    <source>
        <dbReference type="EMBL" id="MRG97202.1"/>
    </source>
</evidence>
<comment type="function">
    <text evidence="1 8">Tetrapolymerization of the monopyrrole PBG into the hydroxymethylbilane pre-uroporphyrinogen in several discrete steps.</text>
</comment>
<dbReference type="PIRSF" id="PIRSF001438">
    <property type="entry name" value="4pyrrol_synth_OHMeBilane_synth"/>
    <property type="match status" value="1"/>
</dbReference>
<gene>
    <name evidence="8 12" type="primary">hemC</name>
    <name evidence="12" type="ORF">GF068_35545</name>
</gene>
<dbReference type="SUPFAM" id="SSF53850">
    <property type="entry name" value="Periplasmic binding protein-like II"/>
    <property type="match status" value="1"/>
</dbReference>
<dbReference type="GO" id="GO:0005737">
    <property type="term" value="C:cytoplasm"/>
    <property type="evidence" value="ECO:0007669"/>
    <property type="project" value="UniProtKB-UniRule"/>
</dbReference>
<accession>A0A6N7PYC8</accession>
<keyword evidence="6 8" id="KW-0627">Porphyrin biosynthesis</keyword>
<evidence type="ECO:0000259" key="11">
    <source>
        <dbReference type="Pfam" id="PF03900"/>
    </source>
</evidence>
<dbReference type="FunFam" id="3.40.190.10:FF:000005">
    <property type="entry name" value="Porphobilinogen deaminase"/>
    <property type="match status" value="1"/>
</dbReference>
<keyword evidence="9" id="KW-0732">Signal</keyword>
<proteinExistence type="inferred from homology"/>
<dbReference type="Gene3D" id="3.30.160.40">
    <property type="entry name" value="Porphobilinogen deaminase, C-terminal domain"/>
    <property type="match status" value="1"/>
</dbReference>
<dbReference type="Gene3D" id="3.40.190.10">
    <property type="entry name" value="Periplasmic binding protein-like II"/>
    <property type="match status" value="2"/>
</dbReference>
<dbReference type="InterPro" id="IPR022419">
    <property type="entry name" value="Porphobilin_deaminase_cofac_BS"/>
</dbReference>
<dbReference type="UniPathway" id="UPA00251">
    <property type="reaction ID" value="UER00319"/>
</dbReference>
<evidence type="ECO:0000256" key="1">
    <source>
        <dbReference type="ARBA" id="ARBA00002869"/>
    </source>
</evidence>
<evidence type="ECO:0000256" key="5">
    <source>
        <dbReference type="ARBA" id="ARBA00022679"/>
    </source>
</evidence>
<dbReference type="HAMAP" id="MF_00260">
    <property type="entry name" value="Porphobil_deam"/>
    <property type="match status" value="1"/>
</dbReference>
<name>A0A6N7PYC8_9BACT</name>
<dbReference type="Pfam" id="PF03900">
    <property type="entry name" value="Porphobil_deamC"/>
    <property type="match status" value="1"/>
</dbReference>
<keyword evidence="13" id="KW-1185">Reference proteome</keyword>
<comment type="pathway">
    <text evidence="2">Porphyrin-containing compound metabolism; protoporphyrin-IX biosynthesis; coproporphyrinogen-III from 5-aminolevulinate: step 2/4.</text>
</comment>
<sequence length="299" mass="31836">MTRLILATRRSALALAQSRAFARALVALSPGLEVGELEVVTSGDKITDRPLQDVGGKGLFVKELEEALLDGRAHFAVHSYKDVPAEIPDGLVIACVPRREDPRDVLITQAGATLATLPAGARVGTSSLRRAAAIGLARPDLRIVPLRGNVDTRLRKLDEGQVEAIVLALAGLRRLDLERRATEVLDPSVMLPAIGQGALGIECRAADEETQRALAPIDDPETSTRVAAERGVMVALGADCRTPVAAHAVRTDEGLWLRAMIAEADGARPRMGERRVAWPGSSAEATRVGLDLGQELLRA</sequence>
<dbReference type="SUPFAM" id="SSF54782">
    <property type="entry name" value="Porphobilinogen deaminase (hydroxymethylbilane synthase), C-terminal domain"/>
    <property type="match status" value="1"/>
</dbReference>
<dbReference type="PANTHER" id="PTHR11557">
    <property type="entry name" value="PORPHOBILINOGEN DEAMINASE"/>
    <property type="match status" value="1"/>
</dbReference>
<dbReference type="Pfam" id="PF01379">
    <property type="entry name" value="Porphobil_deam"/>
    <property type="match status" value="1"/>
</dbReference>